<dbReference type="GO" id="GO:0005874">
    <property type="term" value="C:microtubule"/>
    <property type="evidence" value="ECO:0007669"/>
    <property type="project" value="InterPro"/>
</dbReference>
<dbReference type="Pfam" id="PF25281">
    <property type="entry name" value="MBL_MAP1B"/>
    <property type="match status" value="1"/>
</dbReference>
<dbReference type="GO" id="GO:0000226">
    <property type="term" value="P:microtubule cytoskeleton organization"/>
    <property type="evidence" value="ECO:0007669"/>
    <property type="project" value="InterPro"/>
</dbReference>
<evidence type="ECO:0000313" key="3">
    <source>
        <dbReference type="EMBL" id="CAF1430952.1"/>
    </source>
</evidence>
<dbReference type="GO" id="GO:0030425">
    <property type="term" value="C:dendrite"/>
    <property type="evidence" value="ECO:0007669"/>
    <property type="project" value="TreeGrafter"/>
</dbReference>
<feature type="compositionally biased region" description="Basic and acidic residues" evidence="1">
    <location>
        <begin position="590"/>
        <end position="602"/>
    </location>
</feature>
<dbReference type="GO" id="GO:0008017">
    <property type="term" value="F:microtubule binding"/>
    <property type="evidence" value="ECO:0007669"/>
    <property type="project" value="InterPro"/>
</dbReference>
<dbReference type="GO" id="GO:0005875">
    <property type="term" value="C:microtubule associated complex"/>
    <property type="evidence" value="ECO:0007669"/>
    <property type="project" value="TreeGrafter"/>
</dbReference>
<reference evidence="3" key="1">
    <citation type="submission" date="2021-02" db="EMBL/GenBank/DDBJ databases">
        <authorList>
            <person name="Nowell W R."/>
        </authorList>
    </citation>
    <scope>NUCLEOTIDE SEQUENCE</scope>
</reference>
<feature type="compositionally biased region" description="Polar residues" evidence="1">
    <location>
        <begin position="476"/>
        <end position="539"/>
    </location>
</feature>
<proteinExistence type="predicted"/>
<dbReference type="GO" id="GO:0005829">
    <property type="term" value="C:cytosol"/>
    <property type="evidence" value="ECO:0007669"/>
    <property type="project" value="TreeGrafter"/>
</dbReference>
<comment type="caution">
    <text evidence="3">The sequence shown here is derived from an EMBL/GenBank/DDBJ whole genome shotgun (WGS) entry which is preliminary data.</text>
</comment>
<evidence type="ECO:0000259" key="2">
    <source>
        <dbReference type="Pfam" id="PF25281"/>
    </source>
</evidence>
<dbReference type="EMBL" id="CAJOBB010000090">
    <property type="protein sequence ID" value="CAF3555996.1"/>
    <property type="molecule type" value="Genomic_DNA"/>
</dbReference>
<evidence type="ECO:0000256" key="1">
    <source>
        <dbReference type="SAM" id="MobiDB-lite"/>
    </source>
</evidence>
<dbReference type="InterPro" id="IPR057480">
    <property type="entry name" value="MAP1A/B/S-like_MBL"/>
</dbReference>
<evidence type="ECO:0000313" key="4">
    <source>
        <dbReference type="EMBL" id="CAF3555996.1"/>
    </source>
</evidence>
<dbReference type="SUPFAM" id="SSF56281">
    <property type="entry name" value="Metallo-hydrolase/oxidoreductase"/>
    <property type="match status" value="1"/>
</dbReference>
<dbReference type="GO" id="GO:0031114">
    <property type="term" value="P:regulation of microtubule depolymerization"/>
    <property type="evidence" value="ECO:0007669"/>
    <property type="project" value="TreeGrafter"/>
</dbReference>
<feature type="compositionally biased region" description="Low complexity" evidence="1">
    <location>
        <begin position="546"/>
        <end position="563"/>
    </location>
</feature>
<dbReference type="PANTHER" id="PTHR13843:SF12">
    <property type="entry name" value="ATPASE F1_V1_A1 COMPLEX ALPHA_BETA SUBUNIT NUCLEOTIDE-BINDING DOMAIN-CONTAINING PROTEIN"/>
    <property type="match status" value="1"/>
</dbReference>
<organism evidence="3 5">
    <name type="scientific">Adineta steineri</name>
    <dbReference type="NCBI Taxonomy" id="433720"/>
    <lineage>
        <taxon>Eukaryota</taxon>
        <taxon>Metazoa</taxon>
        <taxon>Spiralia</taxon>
        <taxon>Gnathifera</taxon>
        <taxon>Rotifera</taxon>
        <taxon>Eurotatoria</taxon>
        <taxon>Bdelloidea</taxon>
        <taxon>Adinetida</taxon>
        <taxon>Adinetidae</taxon>
        <taxon>Adineta</taxon>
    </lineage>
</organism>
<feature type="region of interest" description="Disordered" evidence="1">
    <location>
        <begin position="704"/>
        <end position="730"/>
    </location>
</feature>
<dbReference type="EMBL" id="CAJNOE010001528">
    <property type="protein sequence ID" value="CAF1430952.1"/>
    <property type="molecule type" value="Genomic_DNA"/>
</dbReference>
<dbReference type="GO" id="GO:0007409">
    <property type="term" value="P:axonogenesis"/>
    <property type="evidence" value="ECO:0007669"/>
    <property type="project" value="TreeGrafter"/>
</dbReference>
<name>A0A815MX69_9BILA</name>
<dbReference type="Gene3D" id="3.60.15.10">
    <property type="entry name" value="Ribonuclease Z/Hydroxyacylglutathione hydrolase-like"/>
    <property type="match status" value="1"/>
</dbReference>
<dbReference type="GO" id="GO:0045202">
    <property type="term" value="C:synapse"/>
    <property type="evidence" value="ECO:0007669"/>
    <property type="project" value="TreeGrafter"/>
</dbReference>
<dbReference type="GO" id="GO:0043025">
    <property type="term" value="C:neuronal cell body"/>
    <property type="evidence" value="ECO:0007669"/>
    <property type="project" value="TreeGrafter"/>
</dbReference>
<dbReference type="GO" id="GO:0016358">
    <property type="term" value="P:dendrite development"/>
    <property type="evidence" value="ECO:0007669"/>
    <property type="project" value="TreeGrafter"/>
</dbReference>
<dbReference type="InterPro" id="IPR026074">
    <property type="entry name" value="MAP1"/>
</dbReference>
<gene>
    <name evidence="3" type="ORF">IZO911_LOCUS41228</name>
    <name evidence="4" type="ORF">KXQ929_LOCUS2891</name>
</gene>
<dbReference type="Proteomes" id="UP000663868">
    <property type="component" value="Unassembled WGS sequence"/>
</dbReference>
<dbReference type="GO" id="GO:0003779">
    <property type="term" value="F:actin binding"/>
    <property type="evidence" value="ECO:0007669"/>
    <property type="project" value="TreeGrafter"/>
</dbReference>
<feature type="domain" description="Microtubule-associated protein 1A/B/S-like MBL-like" evidence="2">
    <location>
        <begin position="214"/>
        <end position="482"/>
    </location>
</feature>
<dbReference type="PANTHER" id="PTHR13843">
    <property type="entry name" value="MICROTUBULE-ASSOCIATED PROTEIN"/>
    <property type="match status" value="1"/>
</dbReference>
<feature type="compositionally biased region" description="Polar residues" evidence="1">
    <location>
        <begin position="632"/>
        <end position="644"/>
    </location>
</feature>
<dbReference type="InterPro" id="IPR036866">
    <property type="entry name" value="RibonucZ/Hydroxyglut_hydro"/>
</dbReference>
<feature type="region of interest" description="Disordered" evidence="1">
    <location>
        <begin position="476"/>
        <end position="644"/>
    </location>
</feature>
<dbReference type="AlphaFoldDB" id="A0A815MX69"/>
<sequence length="851" mass="95965">MATAMNDNNEQKQSSVGLLLIFGDIISNQQRDEIFIYLKNAFQQINSNKYLPIQELFNNLIANNDFQADSQYRQIVNSENGSLAGFLYLPNFHTVLNVLKDYFNNCYHVSIIFCGQQIDSNGAFILTDSLLTSDHLHNLLEDNSTYAIQDLQIILPYVSTQWTRLLKQKQLKNIQIDDVSNESQEKDLFGKQFYERLIQILTKDTINFDIYTKLIPRDSSGTIAFDEPNLYILYGQQGEASLFGIRGFVVLVNGGFSRIPSYWNLIRGLQSIDACILTHFDYDVLPGLQTILRRKTMSSLHDGRICKPDFGAIFLNHIQRARVQSSKSISNNSKLLVNLSQNIDQCMNDIKQLNIDTSDLIKHTTTTNKSSIEPINLYKKIAFGSLDLYVLYPAASSADDDKALAILQKIPIRDQQPSPSIIPLHHWYSSCTLLVWTPTSKSTKDNLVRILYTGACPQTLVFEALARGRHLEFLHESQQPQSTIRAGSVKPTSSNNLNANTKHPLQKPRPSSSASNGEPTKNLSRPVTSKPKPSSVTTIKSDKPRSAPAATTTTTTGKKTSSPIAGRSTQAISKDKKTTVINQTDTQEQSNKENEEQSKEIDTSSDIIQQTDEISRPESVSFTNDTDEPFVESNTTTPIDETNTHLISTDPMTISFVDGAPNTRNPFLDQNDDMEIIHHNTLTSTKNPMPSIDEINPQALPIDDEKKSTTKKPTVPVIPTSHTRKSKQTQPSGPIFYVDVAYIPYHGNEHYVDSEFFRRVRARYYVLNAVEINRLTLESLIDGKQQWDKQEHIPVTLVPTFDGDQLRQFFVMNKIRLAELNINILPASTRCNVQYDDEGSPAQRLRFSNEQ</sequence>
<accession>A0A815MX69</accession>
<protein>
    <recommendedName>
        <fullName evidence="2">Microtubule-associated protein 1A/B/S-like MBL-like domain-containing protein</fullName>
    </recommendedName>
</protein>
<dbReference type="Proteomes" id="UP000663860">
    <property type="component" value="Unassembled WGS sequence"/>
</dbReference>
<feature type="compositionally biased region" description="Polar residues" evidence="1">
    <location>
        <begin position="604"/>
        <end position="624"/>
    </location>
</feature>
<evidence type="ECO:0000313" key="5">
    <source>
        <dbReference type="Proteomes" id="UP000663860"/>
    </source>
</evidence>
<feature type="compositionally biased region" description="Low complexity" evidence="1">
    <location>
        <begin position="711"/>
        <end position="721"/>
    </location>
</feature>